<evidence type="ECO:0000313" key="5">
    <source>
        <dbReference type="Proteomes" id="UP000468327"/>
    </source>
</evidence>
<reference evidence="4 5" key="1">
    <citation type="submission" date="2019-11" db="EMBL/GenBank/DDBJ databases">
        <title>Whole genome shotgun sequencing (WGS) data from Adlercreutzia equolifaciens ResAG-91, Eggerthella lenta MRI-F36, MRI-F37, MRI-F40, ResAG-49, ResAG-88, ResAG-121, ResAG-145, and Gordonibacter sp. ResAG-5, ResAG-26, ResAG-43, ResAG-50, ResAG-59.</title>
        <authorList>
            <person name="Stoll D.A."/>
            <person name="Danylec N."/>
            <person name="Franz C.M.A.P."/>
            <person name="Huch M."/>
        </authorList>
    </citation>
    <scope>NUCLEOTIDE SEQUENCE [LARGE SCALE GENOMIC DNA]</scope>
    <source>
        <strain evidence="4 5">ResAG-59</strain>
    </source>
</reference>
<dbReference type="RefSeq" id="WP_087190511.1">
    <property type="nucleotide sequence ID" value="NZ_DBEZYS010000295.1"/>
</dbReference>
<dbReference type="SMART" id="SM00382">
    <property type="entry name" value="AAA"/>
    <property type="match status" value="1"/>
</dbReference>
<dbReference type="PROSITE" id="PS50893">
    <property type="entry name" value="ABC_TRANSPORTER_2"/>
    <property type="match status" value="1"/>
</dbReference>
<dbReference type="PANTHER" id="PTHR43119:SF1">
    <property type="entry name" value="ABC TRANSPORTER DOMAIN-CONTAINING PROTEIN"/>
    <property type="match status" value="1"/>
</dbReference>
<dbReference type="GO" id="GO:0005524">
    <property type="term" value="F:ATP binding"/>
    <property type="evidence" value="ECO:0007669"/>
    <property type="project" value="UniProtKB-KW"/>
</dbReference>
<dbReference type="InterPro" id="IPR003593">
    <property type="entry name" value="AAA+_ATPase"/>
</dbReference>
<evidence type="ECO:0000259" key="3">
    <source>
        <dbReference type="PROSITE" id="PS50893"/>
    </source>
</evidence>
<comment type="caution">
    <text evidence="4">The sequence shown here is derived from an EMBL/GenBank/DDBJ whole genome shotgun (WGS) entry which is preliminary data.</text>
</comment>
<dbReference type="InterPro" id="IPR027417">
    <property type="entry name" value="P-loop_NTPase"/>
</dbReference>
<name>A0A6N8IGG4_9ACTN</name>
<dbReference type="GO" id="GO:0016887">
    <property type="term" value="F:ATP hydrolysis activity"/>
    <property type="evidence" value="ECO:0007669"/>
    <property type="project" value="InterPro"/>
</dbReference>
<evidence type="ECO:0000313" key="4">
    <source>
        <dbReference type="EMBL" id="MVN14915.1"/>
    </source>
</evidence>
<keyword evidence="2 4" id="KW-0067">ATP-binding</keyword>
<protein>
    <submittedName>
        <fullName evidence="4">ATP-binding cassette domain-containing protein</fullName>
    </submittedName>
</protein>
<dbReference type="InterPro" id="IPR017871">
    <property type="entry name" value="ABC_transporter-like_CS"/>
</dbReference>
<dbReference type="PROSITE" id="PS00211">
    <property type="entry name" value="ABC_TRANSPORTER_1"/>
    <property type="match status" value="1"/>
</dbReference>
<dbReference type="Gene3D" id="3.40.50.300">
    <property type="entry name" value="P-loop containing nucleotide triphosphate hydrolases"/>
    <property type="match status" value="1"/>
</dbReference>
<evidence type="ECO:0000256" key="2">
    <source>
        <dbReference type="ARBA" id="ARBA00022840"/>
    </source>
</evidence>
<dbReference type="EMBL" id="WPOC01000007">
    <property type="protein sequence ID" value="MVN14915.1"/>
    <property type="molecule type" value="Genomic_DNA"/>
</dbReference>
<dbReference type="Proteomes" id="UP000468327">
    <property type="component" value="Unassembled WGS sequence"/>
</dbReference>
<dbReference type="InterPro" id="IPR003439">
    <property type="entry name" value="ABC_transporter-like_ATP-bd"/>
</dbReference>
<keyword evidence="1" id="KW-0547">Nucleotide-binding</keyword>
<feature type="domain" description="ABC transporter" evidence="3">
    <location>
        <begin position="4"/>
        <end position="226"/>
    </location>
</feature>
<proteinExistence type="predicted"/>
<keyword evidence="5" id="KW-1185">Reference proteome</keyword>
<gene>
    <name evidence="4" type="ORF">GO738_06025</name>
</gene>
<accession>A0A6N8IGG4</accession>
<dbReference type="AlphaFoldDB" id="A0A6N8IGG4"/>
<sequence>MSLFRAEHIALSYRRGGEAVPLLRDASFSLEAGAICDLVGPSGAGKSTLLRACSLMLGRDSGELYLDGRPSSAFKPTEWRRQVCLVPQQAALVAGTVRDNLVLPWRLKVNAGTQPPADDELARLLDAAELSDVGLARDVSQLSGGQAARVALLRAFATRPRVLLLDEVDAALDDDSALAVGRLTRSLVDERTACLRIRHRASDGFASGTFTLADGALSFAPASAEAGEGMRP</sequence>
<dbReference type="PANTHER" id="PTHR43119">
    <property type="entry name" value="ABC TRANSPORT PROTEIN ATP-BINDING COMPONENT-RELATED"/>
    <property type="match status" value="1"/>
</dbReference>
<dbReference type="SUPFAM" id="SSF52540">
    <property type="entry name" value="P-loop containing nucleoside triphosphate hydrolases"/>
    <property type="match status" value="1"/>
</dbReference>
<organism evidence="4 5">
    <name type="scientific">Gordonibacter urolithinfaciens</name>
    <dbReference type="NCBI Taxonomy" id="1335613"/>
    <lineage>
        <taxon>Bacteria</taxon>
        <taxon>Bacillati</taxon>
        <taxon>Actinomycetota</taxon>
        <taxon>Coriobacteriia</taxon>
        <taxon>Eggerthellales</taxon>
        <taxon>Eggerthellaceae</taxon>
        <taxon>Gordonibacter</taxon>
    </lineage>
</organism>
<evidence type="ECO:0000256" key="1">
    <source>
        <dbReference type="ARBA" id="ARBA00022741"/>
    </source>
</evidence>
<dbReference type="Pfam" id="PF00005">
    <property type="entry name" value="ABC_tran"/>
    <property type="match status" value="1"/>
</dbReference>